<evidence type="ECO:0000256" key="1">
    <source>
        <dbReference type="ARBA" id="ARBA00022801"/>
    </source>
</evidence>
<dbReference type="Pfam" id="PF00293">
    <property type="entry name" value="NUDIX"/>
    <property type="match status" value="1"/>
</dbReference>
<dbReference type="CDD" id="cd02883">
    <property type="entry name" value="NUDIX_Hydrolase"/>
    <property type="match status" value="1"/>
</dbReference>
<dbReference type="InterPro" id="IPR020476">
    <property type="entry name" value="Nudix_hydrolase"/>
</dbReference>
<gene>
    <name evidence="4" type="primary">mutT_1</name>
    <name evidence="4" type="ORF">BN1180_03357</name>
</gene>
<evidence type="ECO:0000313" key="5">
    <source>
        <dbReference type="Proteomes" id="UP000182110"/>
    </source>
</evidence>
<dbReference type="GO" id="GO:0044715">
    <property type="term" value="F:8-oxo-dGDP phosphatase activity"/>
    <property type="evidence" value="ECO:0007669"/>
    <property type="project" value="TreeGrafter"/>
</dbReference>
<keyword evidence="5" id="KW-1185">Reference proteome</keyword>
<sequence length="152" mass="16919">MAQNGIVLVVSVSIFKDGEVLMIKENKPSAMNKWNFPSGRIESGEDILYAARREVKEETGFDVELTTTTGIYNFISSAGNQVVLFHFTGEVTGGSLDIKEDEIIDCKWVNMSDLVNFDNEELRDAGVIKQIGNSLVNKSFYSVNIFNQQLGK</sequence>
<dbReference type="InterPro" id="IPR015797">
    <property type="entry name" value="NUDIX_hydrolase-like_dom_sf"/>
</dbReference>
<evidence type="ECO:0000259" key="3">
    <source>
        <dbReference type="PROSITE" id="PS51462"/>
    </source>
</evidence>
<proteinExistence type="inferred from homology"/>
<dbReference type="GO" id="GO:0044716">
    <property type="term" value="F:8-oxo-GDP phosphatase activity"/>
    <property type="evidence" value="ECO:0007669"/>
    <property type="project" value="TreeGrafter"/>
</dbReference>
<dbReference type="Proteomes" id="UP000182110">
    <property type="component" value="Unassembled WGS sequence"/>
</dbReference>
<accession>A0AAN2PK69</accession>
<dbReference type="InterPro" id="IPR020084">
    <property type="entry name" value="NUDIX_hydrolase_CS"/>
</dbReference>
<dbReference type="PANTHER" id="PTHR22769">
    <property type="entry name" value="MUTT/NUDIX HYDROLASE"/>
    <property type="match status" value="1"/>
</dbReference>
<feature type="domain" description="Nudix hydrolase" evidence="3">
    <location>
        <begin position="5"/>
        <end position="135"/>
    </location>
</feature>
<dbReference type="EMBL" id="CCXW01000001">
    <property type="protein sequence ID" value="CEG33185.1"/>
    <property type="molecule type" value="Genomic_DNA"/>
</dbReference>
<dbReference type="RefSeq" id="WP_048684119.1">
    <property type="nucleotide sequence ID" value="NZ_CCXW01000001.1"/>
</dbReference>
<dbReference type="PROSITE" id="PS51462">
    <property type="entry name" value="NUDIX"/>
    <property type="match status" value="1"/>
</dbReference>
<organism evidence="4 5">
    <name type="scientific">Peribacillus simplex</name>
    <dbReference type="NCBI Taxonomy" id="1478"/>
    <lineage>
        <taxon>Bacteria</taxon>
        <taxon>Bacillati</taxon>
        <taxon>Bacillota</taxon>
        <taxon>Bacilli</taxon>
        <taxon>Bacillales</taxon>
        <taxon>Bacillaceae</taxon>
        <taxon>Peribacillus</taxon>
    </lineage>
</organism>
<evidence type="ECO:0000256" key="2">
    <source>
        <dbReference type="RuleBase" id="RU003476"/>
    </source>
</evidence>
<comment type="similarity">
    <text evidence="2">Belongs to the Nudix hydrolase family.</text>
</comment>
<evidence type="ECO:0000313" key="4">
    <source>
        <dbReference type="EMBL" id="CEG33185.1"/>
    </source>
</evidence>
<reference evidence="4 5" key="1">
    <citation type="journal article" date="2014" name="Genome Announc.">
        <title>Genome Sequence of Bacillus simplex Strain P558, Isolated from a Human Fecal Sample.</title>
        <authorList>
            <person name="Croce O."/>
            <person name="Hugon P."/>
            <person name="Lagier J.C."/>
            <person name="Bibi F."/>
            <person name="Robert C."/>
            <person name="Azhar E.I."/>
            <person name="Raoult D."/>
            <person name="Fournier P.E."/>
        </authorList>
    </citation>
    <scope>NUCLEOTIDE SEQUENCE [LARGE SCALE GENOMIC DNA]</scope>
    <source>
        <strain evidence="4 5">P558</strain>
    </source>
</reference>
<dbReference type="InterPro" id="IPR000086">
    <property type="entry name" value="NUDIX_hydrolase_dom"/>
</dbReference>
<dbReference type="Gene3D" id="3.90.79.10">
    <property type="entry name" value="Nucleoside Triphosphate Pyrophosphohydrolase"/>
    <property type="match status" value="1"/>
</dbReference>
<dbReference type="SUPFAM" id="SSF55811">
    <property type="entry name" value="Nudix"/>
    <property type="match status" value="1"/>
</dbReference>
<keyword evidence="1 2" id="KW-0378">Hydrolase</keyword>
<dbReference type="PANTHER" id="PTHR22769:SF56">
    <property type="entry name" value="8-OXO-DGDP PHOSPHATASE NUDT18"/>
    <property type="match status" value="1"/>
</dbReference>
<protein>
    <submittedName>
        <fullName evidence="4">Mutator protein</fullName>
    </submittedName>
</protein>
<dbReference type="PROSITE" id="PS00893">
    <property type="entry name" value="NUDIX_BOX"/>
    <property type="match status" value="1"/>
</dbReference>
<dbReference type="AlphaFoldDB" id="A0AAN2PK69"/>
<dbReference type="PRINTS" id="PR00502">
    <property type="entry name" value="NUDIXFAMILY"/>
</dbReference>
<comment type="caution">
    <text evidence="4">The sequence shown here is derived from an EMBL/GenBank/DDBJ whole genome shotgun (WGS) entry which is preliminary data.</text>
</comment>
<name>A0AAN2PK69_9BACI</name>